<feature type="compositionally biased region" description="Basic and acidic residues" evidence="1">
    <location>
        <begin position="329"/>
        <end position="346"/>
    </location>
</feature>
<evidence type="ECO:0000256" key="1">
    <source>
        <dbReference type="SAM" id="MobiDB-lite"/>
    </source>
</evidence>
<feature type="region of interest" description="Disordered" evidence="1">
    <location>
        <begin position="179"/>
        <end position="252"/>
    </location>
</feature>
<dbReference type="AlphaFoldDB" id="A0A2K3QAT8"/>
<feature type="compositionally biased region" description="Polar residues" evidence="1">
    <location>
        <begin position="215"/>
        <end position="224"/>
    </location>
</feature>
<dbReference type="Proteomes" id="UP000236621">
    <property type="component" value="Unassembled WGS sequence"/>
</dbReference>
<feature type="compositionally biased region" description="Polar residues" evidence="1">
    <location>
        <begin position="300"/>
        <end position="314"/>
    </location>
</feature>
<accession>A0A2K3QAT8</accession>
<comment type="caution">
    <text evidence="2">The sequence shown here is derived from an EMBL/GenBank/DDBJ whole genome shotgun (WGS) entry which is preliminary data.</text>
</comment>
<feature type="compositionally biased region" description="Basic and acidic residues" evidence="1">
    <location>
        <begin position="269"/>
        <end position="287"/>
    </location>
</feature>
<protein>
    <submittedName>
        <fullName evidence="2">Uncharacterized protein</fullName>
    </submittedName>
</protein>
<evidence type="ECO:0000313" key="3">
    <source>
        <dbReference type="Proteomes" id="UP000236621"/>
    </source>
</evidence>
<feature type="compositionally biased region" description="Basic residues" evidence="1">
    <location>
        <begin position="347"/>
        <end position="358"/>
    </location>
</feature>
<feature type="region of interest" description="Disordered" evidence="1">
    <location>
        <begin position="39"/>
        <end position="156"/>
    </location>
</feature>
<keyword evidence="3" id="KW-1185">Reference proteome</keyword>
<feature type="compositionally biased region" description="Basic and acidic residues" evidence="1">
    <location>
        <begin position="39"/>
        <end position="88"/>
    </location>
</feature>
<gene>
    <name evidence="2" type="ORF">TCAP_05396</name>
</gene>
<feature type="compositionally biased region" description="Basic and acidic residues" evidence="1">
    <location>
        <begin position="367"/>
        <end position="376"/>
    </location>
</feature>
<dbReference type="EMBL" id="NRSZ01000857">
    <property type="protein sequence ID" value="PNY24666.1"/>
    <property type="molecule type" value="Genomic_DNA"/>
</dbReference>
<reference evidence="2 3" key="1">
    <citation type="submission" date="2017-08" db="EMBL/GenBank/DDBJ databases">
        <title>Harnessing the power of phylogenomics to disentangle the directionality and signatures of interkingdom host jumping in the parasitic fungal genus Tolypocladium.</title>
        <authorList>
            <person name="Quandt C.A."/>
            <person name="Patterson W."/>
            <person name="Spatafora J.W."/>
        </authorList>
    </citation>
    <scope>NUCLEOTIDE SEQUENCE [LARGE SCALE GENOMIC DNA]</scope>
    <source>
        <strain evidence="2 3">CBS 113982</strain>
    </source>
</reference>
<sequence length="412" mass="46042">MPVQRTFTLIQPVPGPAGADSARPMTSKQVLKAYKAANREPKLSRAERIKQERAQQERIRRELEREKTAARARAAREKKRDKELAERQRKMKKGLPLVSVRPSQDTISKFARGNGTGRKRDAAGQRAVDGAADDILHPGEEPTKEYLRPAGKTEELELISEEDELELEMMEQLDTITTYTHNHEPEPANEDMKPVHRSRSKSRQATTYGFDLGLRTSTHQTALSQEPEPAGQPGRVPLAEPASPPRQAPLSTQAILYNFDAFFPSSSQQERELQDENAAHASAERAARQPQPPPARHEPTTSPNPKRFFTSSGSHELMSLALQRSRRTAALEEMHQKERLRVDAARQTRHGTARRAIKRPQWTTGKEPAKTGDSNKENVAPRADSLGAAPSASQETEYGGEWVDEMALELTI</sequence>
<name>A0A2K3QAT8_9HYPO</name>
<dbReference type="STRING" id="45235.A0A2K3QAT8"/>
<organism evidence="2 3">
    <name type="scientific">Tolypocladium capitatum</name>
    <dbReference type="NCBI Taxonomy" id="45235"/>
    <lineage>
        <taxon>Eukaryota</taxon>
        <taxon>Fungi</taxon>
        <taxon>Dikarya</taxon>
        <taxon>Ascomycota</taxon>
        <taxon>Pezizomycotina</taxon>
        <taxon>Sordariomycetes</taxon>
        <taxon>Hypocreomycetidae</taxon>
        <taxon>Hypocreales</taxon>
        <taxon>Ophiocordycipitaceae</taxon>
        <taxon>Tolypocladium</taxon>
    </lineage>
</organism>
<proteinExistence type="predicted"/>
<evidence type="ECO:0000313" key="2">
    <source>
        <dbReference type="EMBL" id="PNY24666.1"/>
    </source>
</evidence>
<dbReference type="OrthoDB" id="4590776at2759"/>
<feature type="compositionally biased region" description="Basic and acidic residues" evidence="1">
    <location>
        <begin position="181"/>
        <end position="194"/>
    </location>
</feature>
<feature type="compositionally biased region" description="Basic and acidic residues" evidence="1">
    <location>
        <begin position="134"/>
        <end position="155"/>
    </location>
</feature>
<feature type="region of interest" description="Disordered" evidence="1">
    <location>
        <begin position="266"/>
        <end position="400"/>
    </location>
</feature>